<dbReference type="AlphaFoldDB" id="A0A1G8V1H9"/>
<dbReference type="Gene3D" id="1.10.3210.10">
    <property type="entry name" value="Hypothetical protein af1432"/>
    <property type="match status" value="1"/>
</dbReference>
<evidence type="ECO:0000313" key="1">
    <source>
        <dbReference type="EMBL" id="SDJ59956.1"/>
    </source>
</evidence>
<dbReference type="EMBL" id="FNFD01000002">
    <property type="protein sequence ID" value="SDJ59956.1"/>
    <property type="molecule type" value="Genomic_DNA"/>
</dbReference>
<evidence type="ECO:0000313" key="2">
    <source>
        <dbReference type="Proteomes" id="UP000198706"/>
    </source>
</evidence>
<sequence length="228" mass="25754">MSWILTHTGKCFDLLHPKAELVSTVDIAHALSQMPRFNGHGYWHYSVAQHSVLVAGIVPEQDRLPALLHDATEAYIADLTRPFKQLLMEVARQHTEAWLDICVDAGMPRDVAGIKAALIQILPDSQGQGLSILLDTYRQIEQRIWFAICERFDIEPDLPSSVKEADMVALATERRELMPDHPSKWECLAGYQALPCSIPRMTPPEARQAFHDQLLELLGTSHRRRAFA</sequence>
<name>A0A1G8V1H9_9PSED</name>
<organism evidence="1 2">
    <name type="scientific">Pseudomonas indica</name>
    <dbReference type="NCBI Taxonomy" id="137658"/>
    <lineage>
        <taxon>Bacteria</taxon>
        <taxon>Pseudomonadati</taxon>
        <taxon>Pseudomonadota</taxon>
        <taxon>Gammaproteobacteria</taxon>
        <taxon>Pseudomonadales</taxon>
        <taxon>Pseudomonadaceae</taxon>
        <taxon>Pseudomonas</taxon>
    </lineage>
</organism>
<dbReference type="RefSeq" id="WP_084336853.1">
    <property type="nucleotide sequence ID" value="NZ_FNFD01000002.1"/>
</dbReference>
<accession>A0A1G8V1H9</accession>
<proteinExistence type="predicted"/>
<dbReference type="Proteomes" id="UP000198706">
    <property type="component" value="Unassembled WGS sequence"/>
</dbReference>
<protein>
    <recommendedName>
        <fullName evidence="3">Phosphohydrolase</fullName>
    </recommendedName>
</protein>
<keyword evidence="2" id="KW-1185">Reference proteome</keyword>
<dbReference type="SUPFAM" id="SSF109604">
    <property type="entry name" value="HD-domain/PDEase-like"/>
    <property type="match status" value="2"/>
</dbReference>
<reference evidence="1 2" key="1">
    <citation type="submission" date="2016-10" db="EMBL/GenBank/DDBJ databases">
        <authorList>
            <person name="de Groot N.N."/>
        </authorList>
    </citation>
    <scope>NUCLEOTIDE SEQUENCE [LARGE SCALE GENOMIC DNA]</scope>
    <source>
        <strain evidence="1 2">JCM 21544</strain>
    </source>
</reference>
<evidence type="ECO:0008006" key="3">
    <source>
        <dbReference type="Google" id="ProtNLM"/>
    </source>
</evidence>
<dbReference type="STRING" id="137658.SAMN05216186_10268"/>
<gene>
    <name evidence="1" type="ORF">SAMN05216186_10268</name>
</gene>